<dbReference type="EMBL" id="AOBS01000021">
    <property type="protein sequence ID" value="EME01573.1"/>
    <property type="molecule type" value="Genomic_DNA"/>
</dbReference>
<dbReference type="PATRIC" id="fig|1212548.4.peg.760"/>
<evidence type="ECO:0000313" key="1">
    <source>
        <dbReference type="EMBL" id="EME01573.1"/>
    </source>
</evidence>
<organism evidence="1 2">
    <name type="scientific">Stutzerimonas stutzeri NF13</name>
    <dbReference type="NCBI Taxonomy" id="1212548"/>
    <lineage>
        <taxon>Bacteria</taxon>
        <taxon>Pseudomonadati</taxon>
        <taxon>Pseudomonadota</taxon>
        <taxon>Gammaproteobacteria</taxon>
        <taxon>Pseudomonadales</taxon>
        <taxon>Pseudomonadaceae</taxon>
        <taxon>Stutzerimonas</taxon>
    </lineage>
</organism>
<accession>M2VNL2</accession>
<sequence>MLRKVDAAEVQMPCHCCPIRRPGVGDDAAANADSYRGTELAVCTAMAPWREVPPSGATYPAATECGADLSMTDPLGNSVESLARGEIRTR</sequence>
<reference evidence="1 2" key="1">
    <citation type="journal article" date="2013" name="Genome Announc.">
        <title>Draft Genome of Pseudomonas stutzeri Strain NF13, a Nitrogen Fixer Isolated from the Galapagos Rift Hydrothermal Vent.</title>
        <authorList>
            <person name="Pena A."/>
            <person name="Busquets A."/>
            <person name="Gomila M."/>
            <person name="Mayol J."/>
            <person name="Bosch R."/>
            <person name="Nogales B."/>
            <person name="Garcia-Valdes E."/>
            <person name="Bennasar A."/>
            <person name="Lalucat J."/>
        </authorList>
    </citation>
    <scope>NUCLEOTIDE SEQUENCE [LARGE SCALE GENOMIC DNA]</scope>
    <source>
        <strain evidence="1 2">NF13</strain>
    </source>
</reference>
<evidence type="ECO:0000313" key="2">
    <source>
        <dbReference type="Proteomes" id="UP000011700"/>
    </source>
</evidence>
<comment type="caution">
    <text evidence="1">The sequence shown here is derived from an EMBL/GenBank/DDBJ whole genome shotgun (WGS) entry which is preliminary data.</text>
</comment>
<gene>
    <name evidence="1" type="ORF">B381_04002</name>
</gene>
<name>M2VNL2_STUST</name>
<protein>
    <submittedName>
        <fullName evidence="1">Ankyrin domain-containing protein</fullName>
    </submittedName>
</protein>
<proteinExistence type="predicted"/>
<dbReference type="AlphaFoldDB" id="M2VNL2"/>
<dbReference type="Proteomes" id="UP000011700">
    <property type="component" value="Unassembled WGS sequence"/>
</dbReference>